<dbReference type="Pfam" id="PF12317">
    <property type="entry name" value="IFT46_B_C"/>
    <property type="match status" value="1"/>
</dbReference>
<evidence type="ECO:0000256" key="5">
    <source>
        <dbReference type="ARBA" id="ARBA00023069"/>
    </source>
</evidence>
<keyword evidence="4" id="KW-0963">Cytoplasm</keyword>
<keyword evidence="9" id="KW-0282">Flagellum</keyword>
<evidence type="ECO:0000313" key="9">
    <source>
        <dbReference type="EMBL" id="GAA50483.1"/>
    </source>
</evidence>
<dbReference type="PANTHER" id="PTHR13376">
    <property type="entry name" value="INTRAFLAGELLAR TRANSPORT PROTEIN 46 HOMOLOG"/>
    <property type="match status" value="1"/>
</dbReference>
<keyword evidence="5" id="KW-0969">Cilium</keyword>
<dbReference type="GO" id="GO:0030992">
    <property type="term" value="C:intraciliary transport particle B"/>
    <property type="evidence" value="ECO:0007669"/>
    <property type="project" value="TreeGrafter"/>
</dbReference>
<organism evidence="9 10">
    <name type="scientific">Clonorchis sinensis</name>
    <name type="common">Chinese liver fluke</name>
    <dbReference type="NCBI Taxonomy" id="79923"/>
    <lineage>
        <taxon>Eukaryota</taxon>
        <taxon>Metazoa</taxon>
        <taxon>Spiralia</taxon>
        <taxon>Lophotrochozoa</taxon>
        <taxon>Platyhelminthes</taxon>
        <taxon>Trematoda</taxon>
        <taxon>Digenea</taxon>
        <taxon>Opisthorchiida</taxon>
        <taxon>Opisthorchiata</taxon>
        <taxon>Opisthorchiidae</taxon>
        <taxon>Clonorchis</taxon>
    </lineage>
</organism>
<dbReference type="GO" id="GO:0060271">
    <property type="term" value="P:cilium assembly"/>
    <property type="evidence" value="ECO:0007669"/>
    <property type="project" value="TreeGrafter"/>
</dbReference>
<evidence type="ECO:0000256" key="7">
    <source>
        <dbReference type="ARBA" id="ARBA00023273"/>
    </source>
</evidence>
<keyword evidence="7" id="KW-0966">Cell projection</keyword>
<feature type="region of interest" description="Disordered" evidence="8">
    <location>
        <begin position="325"/>
        <end position="364"/>
    </location>
</feature>
<keyword evidence="10" id="KW-1185">Reference proteome</keyword>
<sequence length="722" mass="82556">MHGEEGPEDITRIDAKKDLGIWLSPNLSFSLHLEKSAQKAFAVLRMIRRTFSRITRTDFQILYGAYVRPLLEYANPVVYSGRMKDVILTERVQRAATKMVAGLKSMDYETRLVVLDLFPLEYRRLRGDLILTYALFEQGLANRFFTVDPANTRRGHGERQLLNDKNKTDPRNLGESLAPVYQSVNPCLNQLRYQLSWCGLPNQSEATVLTKEKRFDRWTEYFEQHFAWPRAAAHLEPTDGVAPWTVNSEPAKVSKGRSIIVPTLRKVAFSECGNHRRSNLIPVVTRLLGSIVLRRLMVARIDTGLMAAREIPAWPVDKPYDETIDVPDSEDIVTPRSRRSPQGTMDEYEDRETKPKKRAVQGSGGQFTVTPPDFAFKTNLSLQKLLSCRLSNKPWLYGSEASVFNTDVMLSMMMMIREIHSFAYQFGFCERLGRVYQATLSNKPWLYGSEASVFNTDVMLSMMMMMTVTPLVAYNPADYEHLTVSPEIKEMFEYIQRYTPQIIELETHLKPFIPDYIAAVGDIDAFLKVPRPDGKPDNLGLLVLDEPCANQSDPTVLDLHLRALSKQSASKEITVRSIENAEQQTKAIDNWIKNITNLYRAKPPPTVHYVRNMPEISTLMSEWPSNFEEVMKKLRLPSSELDCSLKEYVDIVCALLDIPVYNSRIHSLHLLFSLYLEFKNSQARPSPYYQVGLTSELPAMVKLLEVKVSSWVTTRTIIPKDM</sequence>
<gene>
    <name evidence="9" type="ORF">CLF_104601</name>
</gene>
<evidence type="ECO:0000256" key="6">
    <source>
        <dbReference type="ARBA" id="ARBA00023212"/>
    </source>
</evidence>
<evidence type="ECO:0000256" key="4">
    <source>
        <dbReference type="ARBA" id="ARBA00022490"/>
    </source>
</evidence>
<proteinExistence type="inferred from homology"/>
<dbReference type="InterPro" id="IPR022088">
    <property type="entry name" value="Intraflagellar_transp_cmplxB"/>
</dbReference>
<dbReference type="AlphaFoldDB" id="G7YBZ9"/>
<keyword evidence="6" id="KW-0206">Cytoskeleton</keyword>
<protein>
    <recommendedName>
        <fullName evidence="3">Intraflagellar transport protein 46 homolog</fullName>
    </recommendedName>
</protein>
<dbReference type="Proteomes" id="UP000008909">
    <property type="component" value="Unassembled WGS sequence"/>
</dbReference>
<dbReference type="GO" id="GO:0031514">
    <property type="term" value="C:motile cilium"/>
    <property type="evidence" value="ECO:0007669"/>
    <property type="project" value="TreeGrafter"/>
</dbReference>
<evidence type="ECO:0000256" key="1">
    <source>
        <dbReference type="ARBA" id="ARBA00004120"/>
    </source>
</evidence>
<reference key="2">
    <citation type="submission" date="2011-10" db="EMBL/GenBank/DDBJ databases">
        <title>The genome and transcriptome sequence of Clonorchis sinensis provide insights into the carcinogenic liver fluke.</title>
        <authorList>
            <person name="Wang X."/>
            <person name="Huang Y."/>
            <person name="Chen W."/>
            <person name="Liu H."/>
            <person name="Guo L."/>
            <person name="Chen Y."/>
            <person name="Luo F."/>
            <person name="Zhou W."/>
            <person name="Sun J."/>
            <person name="Mao Q."/>
            <person name="Liang P."/>
            <person name="Zhou C."/>
            <person name="Tian Y."/>
            <person name="Men J."/>
            <person name="Lv X."/>
            <person name="Huang L."/>
            <person name="Zhou J."/>
            <person name="Hu Y."/>
            <person name="Li R."/>
            <person name="Zhang F."/>
            <person name="Lei H."/>
            <person name="Li X."/>
            <person name="Hu X."/>
            <person name="Liang C."/>
            <person name="Xu J."/>
            <person name="Wu Z."/>
            <person name="Yu X."/>
        </authorList>
    </citation>
    <scope>NUCLEOTIDE SEQUENCE</scope>
    <source>
        <strain>Henan</strain>
    </source>
</reference>
<comment type="subcellular location">
    <subcellularLocation>
        <location evidence="1">Cytoplasm</location>
        <location evidence="1">Cytoskeleton</location>
        <location evidence="1">Cilium basal body</location>
    </subcellularLocation>
</comment>
<evidence type="ECO:0000256" key="2">
    <source>
        <dbReference type="ARBA" id="ARBA00007700"/>
    </source>
</evidence>
<comment type="similarity">
    <text evidence="2">Belongs to the IFT46 family.</text>
</comment>
<evidence type="ECO:0000256" key="8">
    <source>
        <dbReference type="SAM" id="MobiDB-lite"/>
    </source>
</evidence>
<reference evidence="9" key="1">
    <citation type="journal article" date="2011" name="Genome Biol.">
        <title>The draft genome of the carcinogenic human liver fluke Clonorchis sinensis.</title>
        <authorList>
            <person name="Wang X."/>
            <person name="Chen W."/>
            <person name="Huang Y."/>
            <person name="Sun J."/>
            <person name="Men J."/>
            <person name="Liu H."/>
            <person name="Luo F."/>
            <person name="Guo L."/>
            <person name="Lv X."/>
            <person name="Deng C."/>
            <person name="Zhou C."/>
            <person name="Fan Y."/>
            <person name="Li X."/>
            <person name="Huang L."/>
            <person name="Hu Y."/>
            <person name="Liang C."/>
            <person name="Hu X."/>
            <person name="Xu J."/>
            <person name="Yu X."/>
        </authorList>
    </citation>
    <scope>NUCLEOTIDE SEQUENCE [LARGE SCALE GENOMIC DNA]</scope>
    <source>
        <strain evidence="9">Henan</strain>
    </source>
</reference>
<dbReference type="EMBL" id="DF143050">
    <property type="protein sequence ID" value="GAA50483.1"/>
    <property type="molecule type" value="Genomic_DNA"/>
</dbReference>
<dbReference type="PANTHER" id="PTHR13376:SF0">
    <property type="entry name" value="INTRAFLAGELLAR TRANSPORT PROTEIN 46 HOMOLOG"/>
    <property type="match status" value="1"/>
</dbReference>
<dbReference type="GO" id="GO:0042073">
    <property type="term" value="P:intraciliary transport"/>
    <property type="evidence" value="ECO:0007669"/>
    <property type="project" value="InterPro"/>
</dbReference>
<dbReference type="GO" id="GO:0005815">
    <property type="term" value="C:microtubule organizing center"/>
    <property type="evidence" value="ECO:0007669"/>
    <property type="project" value="TreeGrafter"/>
</dbReference>
<name>G7YBZ9_CLOSI</name>
<evidence type="ECO:0000313" key="10">
    <source>
        <dbReference type="Proteomes" id="UP000008909"/>
    </source>
</evidence>
<accession>G7YBZ9</accession>
<evidence type="ECO:0000256" key="3">
    <source>
        <dbReference type="ARBA" id="ARBA00017206"/>
    </source>
</evidence>